<protein>
    <submittedName>
        <fullName evidence="2">Uncharacterized protein</fullName>
    </submittedName>
</protein>
<keyword evidence="3" id="KW-1185">Reference proteome</keyword>
<name>A0A0R3UMJ8_MESCO</name>
<gene>
    <name evidence="2" type="ORF">MCOS_LOCUS8977</name>
</gene>
<evidence type="ECO:0000313" key="3">
    <source>
        <dbReference type="Proteomes" id="UP000267029"/>
    </source>
</evidence>
<proteinExistence type="predicted"/>
<dbReference type="Proteomes" id="UP000267029">
    <property type="component" value="Unassembled WGS sequence"/>
</dbReference>
<feature type="region of interest" description="Disordered" evidence="1">
    <location>
        <begin position="1"/>
        <end position="139"/>
    </location>
</feature>
<feature type="compositionally biased region" description="Basic and acidic residues" evidence="1">
    <location>
        <begin position="79"/>
        <end position="89"/>
    </location>
</feature>
<accession>A0A0R3UMJ8</accession>
<feature type="compositionally biased region" description="Basic and acidic residues" evidence="1">
    <location>
        <begin position="27"/>
        <end position="44"/>
    </location>
</feature>
<organism evidence="2 3">
    <name type="scientific">Mesocestoides corti</name>
    <name type="common">Flatworm</name>
    <dbReference type="NCBI Taxonomy" id="53468"/>
    <lineage>
        <taxon>Eukaryota</taxon>
        <taxon>Metazoa</taxon>
        <taxon>Spiralia</taxon>
        <taxon>Lophotrochozoa</taxon>
        <taxon>Platyhelminthes</taxon>
        <taxon>Cestoda</taxon>
        <taxon>Eucestoda</taxon>
        <taxon>Cyclophyllidea</taxon>
        <taxon>Mesocestoididae</taxon>
        <taxon>Mesocestoides</taxon>
    </lineage>
</organism>
<sequence length="156" mass="16789">MESFKKSLRSEDRRQAGDFEVPVGAPRETDWRRRARGEGGEGARRKQQAGEGRGGDGEAVLEAARGVRVAAEADDAADEAARQQPDEQRPAQQADEGASTRAGAEDGDGAEVREGEHLEEGRFEQSRPAEPVAEEGKKDVCLDTNSLSAFAAHYVP</sequence>
<dbReference type="EMBL" id="UXSR01005613">
    <property type="protein sequence ID" value="VDD82974.1"/>
    <property type="molecule type" value="Genomic_DNA"/>
</dbReference>
<feature type="compositionally biased region" description="Low complexity" evidence="1">
    <location>
        <begin position="60"/>
        <end position="70"/>
    </location>
</feature>
<feature type="compositionally biased region" description="Basic and acidic residues" evidence="1">
    <location>
        <begin position="110"/>
        <end position="127"/>
    </location>
</feature>
<reference evidence="2 3" key="1">
    <citation type="submission" date="2018-10" db="EMBL/GenBank/DDBJ databases">
        <authorList>
            <consortium name="Pathogen Informatics"/>
        </authorList>
    </citation>
    <scope>NUCLEOTIDE SEQUENCE [LARGE SCALE GENOMIC DNA]</scope>
</reference>
<evidence type="ECO:0000313" key="2">
    <source>
        <dbReference type="EMBL" id="VDD82974.1"/>
    </source>
</evidence>
<feature type="compositionally biased region" description="Basic and acidic residues" evidence="1">
    <location>
        <begin position="1"/>
        <end position="17"/>
    </location>
</feature>
<dbReference type="AlphaFoldDB" id="A0A0R3UMJ8"/>
<evidence type="ECO:0000256" key="1">
    <source>
        <dbReference type="SAM" id="MobiDB-lite"/>
    </source>
</evidence>